<dbReference type="AlphaFoldDB" id="A0A9Q0AR34"/>
<dbReference type="SUPFAM" id="SSF48264">
    <property type="entry name" value="Cytochrome P450"/>
    <property type="match status" value="1"/>
</dbReference>
<dbReference type="GO" id="GO:0016705">
    <property type="term" value="F:oxidoreductase activity, acting on paired donors, with incorporation or reduction of molecular oxygen"/>
    <property type="evidence" value="ECO:0007669"/>
    <property type="project" value="InterPro"/>
</dbReference>
<keyword evidence="4 5" id="KW-0408">Iron</keyword>
<keyword evidence="2 5" id="KW-0479">Metal-binding</keyword>
<dbReference type="InterPro" id="IPR001128">
    <property type="entry name" value="Cyt_P450"/>
</dbReference>
<keyword evidence="5" id="KW-0349">Heme</keyword>
<dbReference type="InterPro" id="IPR002401">
    <property type="entry name" value="Cyt_P450_E_grp-I"/>
</dbReference>
<name>A0A9Q0AR34_9PEZI</name>
<dbReference type="Gene3D" id="1.10.630.10">
    <property type="entry name" value="Cytochrome P450"/>
    <property type="match status" value="1"/>
</dbReference>
<comment type="caution">
    <text evidence="8">The sequence shown here is derived from an EMBL/GenBank/DDBJ whole genome shotgun (WGS) entry which is preliminary data.</text>
</comment>
<feature type="transmembrane region" description="Helical" evidence="7">
    <location>
        <begin position="12"/>
        <end position="34"/>
    </location>
</feature>
<proteinExistence type="inferred from homology"/>
<sequence>MLLPTEGWQAVILPTHLFGALVVVISLPILWVAIDYARVLRLRRKLPPGPLPLPLFGSYFEIPRYKPWVHWEQLSKKYDNPMITVWNGNRPVIICNDAWTISDLLEKRAAIYSSRPKLYASGEMVNATESNQICLTYGDKWRLHRRLTHNVVGSQAVRGYRSIQGSEAKVLTNDLLENPAKYVSSIERYSVSVVSIIGHGRRISAIEDPVAQIALAIMEGVDYIIPCYTLVEAIPWTMKLPKWIYALPALAREGSGLGAQYFANLAKEAVNRDDNLSKRLIADQEELGITDKEIGSITGNLIGGGVDTTSSSIISFILAMCVFPEAQRRAQDEIDRVIGRDRSPSMDDEAKLSYISACASETLRWRTVTILGGIPHAPTQDDKYRGYHIPAGTAITGNVWAIHRHPREFPAPDTFRPERFLNGLERPYPTKQGHNAFGWGRRACSGQPLAEKSLLHVITRLLWAFDIRPGLDEQGNEVTLDIFAYTSCENMRPEPFKARFIPRSEKIAEILRAEAQAAREELRTWDGDSKVTIKGCWLLAALRVTLAGRASHLGFDDVVPQLTSNLAPPSTRVDDTHAAQPKRRPDRQETRQDKTAQPAVPPAVPPAWQQCPLVNSFATTRELPTHQVSGSVLP</sequence>
<dbReference type="Proteomes" id="UP000829685">
    <property type="component" value="Unassembled WGS sequence"/>
</dbReference>
<feature type="region of interest" description="Disordered" evidence="6">
    <location>
        <begin position="564"/>
        <end position="608"/>
    </location>
</feature>
<comment type="cofactor">
    <cofactor evidence="5">
        <name>heme</name>
        <dbReference type="ChEBI" id="CHEBI:30413"/>
    </cofactor>
</comment>
<evidence type="ECO:0000256" key="1">
    <source>
        <dbReference type="ARBA" id="ARBA00010617"/>
    </source>
</evidence>
<dbReference type="GO" id="GO:0004497">
    <property type="term" value="F:monooxygenase activity"/>
    <property type="evidence" value="ECO:0007669"/>
    <property type="project" value="InterPro"/>
</dbReference>
<gene>
    <name evidence="8" type="ORF">JX265_004673</name>
</gene>
<evidence type="ECO:0000256" key="7">
    <source>
        <dbReference type="SAM" id="Phobius"/>
    </source>
</evidence>
<dbReference type="CDD" id="cd11065">
    <property type="entry name" value="CYP64-like"/>
    <property type="match status" value="1"/>
</dbReference>
<reference evidence="8" key="1">
    <citation type="submission" date="2021-03" db="EMBL/GenBank/DDBJ databases">
        <title>Revisited historic fungal species revealed as producer of novel bioactive compounds through whole genome sequencing and comparative genomics.</title>
        <authorList>
            <person name="Vignolle G.A."/>
            <person name="Hochenegger N."/>
            <person name="Mach R.L."/>
            <person name="Mach-Aigner A.R."/>
            <person name="Javad Rahimi M."/>
            <person name="Salim K.A."/>
            <person name="Chan C.M."/>
            <person name="Lim L.B.L."/>
            <person name="Cai F."/>
            <person name="Druzhinina I.S."/>
            <person name="U'Ren J.M."/>
            <person name="Derntl C."/>
        </authorList>
    </citation>
    <scope>NUCLEOTIDE SEQUENCE</scope>
    <source>
        <strain evidence="8">TUCIM 5799</strain>
    </source>
</reference>
<keyword evidence="7" id="KW-1133">Transmembrane helix</keyword>
<evidence type="ECO:0000256" key="4">
    <source>
        <dbReference type="ARBA" id="ARBA00023004"/>
    </source>
</evidence>
<dbReference type="GO" id="GO:0020037">
    <property type="term" value="F:heme binding"/>
    <property type="evidence" value="ECO:0007669"/>
    <property type="project" value="InterPro"/>
</dbReference>
<dbReference type="EMBL" id="JAFIMR010000009">
    <property type="protein sequence ID" value="KAI1874465.1"/>
    <property type="molecule type" value="Genomic_DNA"/>
</dbReference>
<keyword evidence="9" id="KW-1185">Reference proteome</keyword>
<keyword evidence="3" id="KW-0560">Oxidoreductase</keyword>
<evidence type="ECO:0000313" key="9">
    <source>
        <dbReference type="Proteomes" id="UP000829685"/>
    </source>
</evidence>
<evidence type="ECO:0000313" key="8">
    <source>
        <dbReference type="EMBL" id="KAI1874465.1"/>
    </source>
</evidence>
<dbReference type="Pfam" id="PF00067">
    <property type="entry name" value="p450"/>
    <property type="match status" value="1"/>
</dbReference>
<comment type="similarity">
    <text evidence="1">Belongs to the cytochrome P450 family.</text>
</comment>
<keyword evidence="7" id="KW-0812">Transmembrane</keyword>
<evidence type="ECO:0000256" key="2">
    <source>
        <dbReference type="ARBA" id="ARBA00022723"/>
    </source>
</evidence>
<feature type="binding site" description="axial binding residue" evidence="5">
    <location>
        <position position="444"/>
    </location>
    <ligand>
        <name>heme</name>
        <dbReference type="ChEBI" id="CHEBI:30413"/>
    </ligand>
    <ligandPart>
        <name>Fe</name>
        <dbReference type="ChEBI" id="CHEBI:18248"/>
    </ligandPart>
</feature>
<evidence type="ECO:0000256" key="3">
    <source>
        <dbReference type="ARBA" id="ARBA00023002"/>
    </source>
</evidence>
<organism evidence="8 9">
    <name type="scientific">Neoarthrinium moseri</name>
    <dbReference type="NCBI Taxonomy" id="1658444"/>
    <lineage>
        <taxon>Eukaryota</taxon>
        <taxon>Fungi</taxon>
        <taxon>Dikarya</taxon>
        <taxon>Ascomycota</taxon>
        <taxon>Pezizomycotina</taxon>
        <taxon>Sordariomycetes</taxon>
        <taxon>Xylariomycetidae</taxon>
        <taxon>Amphisphaeriales</taxon>
        <taxon>Apiosporaceae</taxon>
        <taxon>Neoarthrinium</taxon>
    </lineage>
</organism>
<evidence type="ECO:0000256" key="5">
    <source>
        <dbReference type="PIRSR" id="PIRSR602401-1"/>
    </source>
</evidence>
<dbReference type="InterPro" id="IPR050364">
    <property type="entry name" value="Cytochrome_P450_fung"/>
</dbReference>
<protein>
    <recommendedName>
        <fullName evidence="10">Cytochrome P450</fullName>
    </recommendedName>
</protein>
<evidence type="ECO:0008006" key="10">
    <source>
        <dbReference type="Google" id="ProtNLM"/>
    </source>
</evidence>
<dbReference type="PRINTS" id="PR00463">
    <property type="entry name" value="EP450I"/>
</dbReference>
<dbReference type="PANTHER" id="PTHR46300:SF4">
    <property type="entry name" value="CYTOCHROME P450 98A3"/>
    <property type="match status" value="1"/>
</dbReference>
<evidence type="ECO:0000256" key="6">
    <source>
        <dbReference type="SAM" id="MobiDB-lite"/>
    </source>
</evidence>
<accession>A0A9Q0AR34</accession>
<dbReference type="InterPro" id="IPR036396">
    <property type="entry name" value="Cyt_P450_sf"/>
</dbReference>
<dbReference type="GO" id="GO:0005506">
    <property type="term" value="F:iron ion binding"/>
    <property type="evidence" value="ECO:0007669"/>
    <property type="project" value="InterPro"/>
</dbReference>
<keyword evidence="7" id="KW-0472">Membrane</keyword>
<dbReference type="PANTHER" id="PTHR46300">
    <property type="entry name" value="P450, PUTATIVE (EUROFUNG)-RELATED-RELATED"/>
    <property type="match status" value="1"/>
</dbReference>